<evidence type="ECO:0000256" key="3">
    <source>
        <dbReference type="PROSITE-ProRule" id="PRU00708"/>
    </source>
</evidence>
<evidence type="ECO:0000256" key="2">
    <source>
        <dbReference type="ARBA" id="ARBA00022737"/>
    </source>
</evidence>
<dbReference type="NCBIfam" id="TIGR00756">
    <property type="entry name" value="PPR"/>
    <property type="match status" value="7"/>
</dbReference>
<gene>
    <name evidence="4" type="ORF">DCAR_029749</name>
</gene>
<comment type="caution">
    <text evidence="4">The sequence shown here is derived from an EMBL/GenBank/DDBJ whole genome shotgun (WGS) entry which is preliminary data.</text>
</comment>
<comment type="similarity">
    <text evidence="1">Belongs to the PPR family. PCMP-H subfamily.</text>
</comment>
<sequence>MVTKQNEKLTKNITRLVQEEAGEKQLKSGEIQVHNTQQYNSLWSSRERQCLFLLQQKGTSRTLLLQMHALMIKVSLQANVNLLTKFITTVASMVGIKYARQLFDERSHRDDAFFCNMMMKAYVGHGHFDDTLILYRGLRRGTVFVPDSFTFLNLAKACSSELWFWEGMEIHNHVVKSGFGSYLFVSTSLIDMYAKCMNMSCARKLFDEMVEKSEVSWTALIGGYARSGDVDSVKDLFNQMPEKDTAAYNMMIDVFVKLGDVDSARSLFDQMPERSVVSWTSMIDGYCNVGDVVSAKLLFDEIPEKNLYSWNAMIGGYCRNKESHEALQLFRELQAETLLEPDNVTIVSVLPAVADLGALDLGCWIHNYVRKKELDKYANVCTALVDMYAKCGEITKARTAFDKMSNKEVVSWNALINGLAVNGRAEEALEAFSEMKQKGFKPNDVTMIGVLSACSHGGLVEEGMRWFREMQELKVTPKIEHYGCMIDLFGRSRCLEEAEKLIKAMPYEINEIILSTFLSACNDRKDVARAERILKKMAAGKAWSDGNYIMLRNLYALERRWGDVREIKGVMRRKGTKKEVGCSSIEVDSRVQNSNTDMGLHVSIYCTTWIPIQIGQCSDWIWKSDVLKEHSQKDVKPSIT</sequence>
<dbReference type="PANTHER" id="PTHR47926">
    <property type="entry name" value="PENTATRICOPEPTIDE REPEAT-CONTAINING PROTEIN"/>
    <property type="match status" value="1"/>
</dbReference>
<name>A0A175YFX8_DAUCS</name>
<dbReference type="InterPro" id="IPR002885">
    <property type="entry name" value="PPR_rpt"/>
</dbReference>
<feature type="repeat" description="PPR" evidence="3">
    <location>
        <begin position="408"/>
        <end position="442"/>
    </location>
</feature>
<feature type="repeat" description="PPR" evidence="3">
    <location>
        <begin position="213"/>
        <end position="243"/>
    </location>
</feature>
<accession>A0A175YFX8</accession>
<proteinExistence type="inferred from homology"/>
<organism evidence="4">
    <name type="scientific">Daucus carota subsp. sativus</name>
    <name type="common">Carrot</name>
    <dbReference type="NCBI Taxonomy" id="79200"/>
    <lineage>
        <taxon>Eukaryota</taxon>
        <taxon>Viridiplantae</taxon>
        <taxon>Streptophyta</taxon>
        <taxon>Embryophyta</taxon>
        <taxon>Tracheophyta</taxon>
        <taxon>Spermatophyta</taxon>
        <taxon>Magnoliopsida</taxon>
        <taxon>eudicotyledons</taxon>
        <taxon>Gunneridae</taxon>
        <taxon>Pentapetalae</taxon>
        <taxon>asterids</taxon>
        <taxon>campanulids</taxon>
        <taxon>Apiales</taxon>
        <taxon>Apiaceae</taxon>
        <taxon>Apioideae</taxon>
        <taxon>Scandiceae</taxon>
        <taxon>Daucinae</taxon>
        <taxon>Daucus</taxon>
        <taxon>Daucus sect. Daucus</taxon>
    </lineage>
</organism>
<evidence type="ECO:0008006" key="5">
    <source>
        <dbReference type="Google" id="ProtNLM"/>
    </source>
</evidence>
<dbReference type="PANTHER" id="PTHR47926:SF437">
    <property type="entry name" value="PENTACOTRIPEPTIDE-REPEAT REGION OF PRORP DOMAIN-CONTAINING PROTEIN"/>
    <property type="match status" value="1"/>
</dbReference>
<protein>
    <recommendedName>
        <fullName evidence="5">Pentacotripeptide-repeat region of PRORP domain-containing protein</fullName>
    </recommendedName>
</protein>
<feature type="repeat" description="PPR" evidence="3">
    <location>
        <begin position="306"/>
        <end position="340"/>
    </location>
</feature>
<dbReference type="EMBL" id="LNRQ01000009">
    <property type="protein sequence ID" value="KZM82180.1"/>
    <property type="molecule type" value="Genomic_DNA"/>
</dbReference>
<dbReference type="STRING" id="79200.A0A175YFX8"/>
<dbReference type="PROSITE" id="PS51375">
    <property type="entry name" value="PPR"/>
    <property type="match status" value="5"/>
</dbReference>
<dbReference type="OMA" id="WEGLEIH"/>
<dbReference type="GO" id="GO:0003723">
    <property type="term" value="F:RNA binding"/>
    <property type="evidence" value="ECO:0007669"/>
    <property type="project" value="InterPro"/>
</dbReference>
<dbReference type="GO" id="GO:0009451">
    <property type="term" value="P:RNA modification"/>
    <property type="evidence" value="ECO:0007669"/>
    <property type="project" value="InterPro"/>
</dbReference>
<dbReference type="SUPFAM" id="SSF48452">
    <property type="entry name" value="TPR-like"/>
    <property type="match status" value="1"/>
</dbReference>
<dbReference type="FunFam" id="1.25.40.10:FF:000184">
    <property type="entry name" value="Pentatricopeptide repeat-containing protein, chloroplastic"/>
    <property type="match status" value="1"/>
</dbReference>
<dbReference type="InterPro" id="IPR046960">
    <property type="entry name" value="PPR_At4g14850-like_plant"/>
</dbReference>
<feature type="repeat" description="PPR" evidence="3">
    <location>
        <begin position="244"/>
        <end position="278"/>
    </location>
</feature>
<dbReference type="Gene3D" id="1.25.40.10">
    <property type="entry name" value="Tetratricopeptide repeat domain"/>
    <property type="match status" value="4"/>
</dbReference>
<dbReference type="InterPro" id="IPR046848">
    <property type="entry name" value="E_motif"/>
</dbReference>
<reference evidence="4" key="1">
    <citation type="journal article" date="2016" name="Nat. Genet.">
        <title>A high-quality carrot genome assembly provides new insights into carotenoid accumulation and asterid genome evolution.</title>
        <authorList>
            <person name="Iorizzo M."/>
            <person name="Ellison S."/>
            <person name="Senalik D."/>
            <person name="Zeng P."/>
            <person name="Satapoomin P."/>
            <person name="Huang J."/>
            <person name="Bowman M."/>
            <person name="Iovene M."/>
            <person name="Sanseverino W."/>
            <person name="Cavagnaro P."/>
            <person name="Yildiz M."/>
            <person name="Macko-Podgorni A."/>
            <person name="Moranska E."/>
            <person name="Grzebelus E."/>
            <person name="Grzebelus D."/>
            <person name="Ashrafi H."/>
            <person name="Zheng Z."/>
            <person name="Cheng S."/>
            <person name="Spooner D."/>
            <person name="Van Deynze A."/>
            <person name="Simon P."/>
        </authorList>
    </citation>
    <scope>NUCLEOTIDE SEQUENCE [LARGE SCALE GENOMIC DNA]</scope>
    <source>
        <tissue evidence="4">Leaf</tissue>
    </source>
</reference>
<dbReference type="InterPro" id="IPR011990">
    <property type="entry name" value="TPR-like_helical_dom_sf"/>
</dbReference>
<dbReference type="AlphaFoldDB" id="A0A175YFX8"/>
<dbReference type="FunFam" id="1.25.40.10:FF:000364">
    <property type="entry name" value="Pentatricopeptide repeat (PPR-like) superfamily protein"/>
    <property type="match status" value="1"/>
</dbReference>
<keyword evidence="2" id="KW-0677">Repeat</keyword>
<dbReference type="Pfam" id="PF20431">
    <property type="entry name" value="E_motif"/>
    <property type="match status" value="1"/>
</dbReference>
<dbReference type="Pfam" id="PF13041">
    <property type="entry name" value="PPR_2"/>
    <property type="match status" value="2"/>
</dbReference>
<dbReference type="FunFam" id="1.25.40.10:FF:000333">
    <property type="entry name" value="Pentatricopeptide repeat-containing protein"/>
    <property type="match status" value="1"/>
</dbReference>
<dbReference type="Pfam" id="PF01535">
    <property type="entry name" value="PPR"/>
    <property type="match status" value="5"/>
</dbReference>
<feature type="repeat" description="PPR" evidence="3">
    <location>
        <begin position="443"/>
        <end position="477"/>
    </location>
</feature>
<dbReference type="Gramene" id="KZM82180">
    <property type="protein sequence ID" value="KZM82180"/>
    <property type="gene ID" value="DCAR_029749"/>
</dbReference>
<evidence type="ECO:0000313" key="4">
    <source>
        <dbReference type="EMBL" id="KZM82180.1"/>
    </source>
</evidence>
<dbReference type="SUPFAM" id="SSF81901">
    <property type="entry name" value="HCP-like"/>
    <property type="match status" value="1"/>
</dbReference>
<evidence type="ECO:0000256" key="1">
    <source>
        <dbReference type="ARBA" id="ARBA00006643"/>
    </source>
</evidence>